<sequence>MRRLCPDDPNALLVLRHRRNWRRLWLHCRCGLWWSSCPDRGRSVLRHRVLPKPDLPARSATPVAPPPPNRPRSRNTNPRWNAPTTTGSRFPTLGQRQRVPLGTARRR</sequence>
<organism evidence="2 3">
    <name type="scientific">Plantactinospora alkalitolerans</name>
    <dbReference type="NCBI Taxonomy" id="2789879"/>
    <lineage>
        <taxon>Bacteria</taxon>
        <taxon>Bacillati</taxon>
        <taxon>Actinomycetota</taxon>
        <taxon>Actinomycetes</taxon>
        <taxon>Micromonosporales</taxon>
        <taxon>Micromonosporaceae</taxon>
        <taxon>Plantactinospora</taxon>
    </lineage>
</organism>
<accession>A0ABS0GXW5</accession>
<comment type="caution">
    <text evidence="2">The sequence shown here is derived from an EMBL/GenBank/DDBJ whole genome shotgun (WGS) entry which is preliminary data.</text>
</comment>
<proteinExistence type="predicted"/>
<keyword evidence="3" id="KW-1185">Reference proteome</keyword>
<protein>
    <submittedName>
        <fullName evidence="2">Uncharacterized protein</fullName>
    </submittedName>
</protein>
<evidence type="ECO:0000313" key="3">
    <source>
        <dbReference type="Proteomes" id="UP000638560"/>
    </source>
</evidence>
<dbReference type="Proteomes" id="UP000638560">
    <property type="component" value="Unassembled WGS sequence"/>
</dbReference>
<evidence type="ECO:0000313" key="2">
    <source>
        <dbReference type="EMBL" id="MBF9130823.1"/>
    </source>
</evidence>
<name>A0ABS0GXW5_9ACTN</name>
<evidence type="ECO:0000256" key="1">
    <source>
        <dbReference type="SAM" id="MobiDB-lite"/>
    </source>
</evidence>
<reference evidence="2 3" key="1">
    <citation type="submission" date="2020-11" db="EMBL/GenBank/DDBJ databases">
        <title>A novel isolate from a Black sea contaminated sediment with potential to produce alkanes: Plantactinospora alkalitolerans sp. nov.</title>
        <authorList>
            <person name="Carro L."/>
            <person name="Veyisoglu A."/>
            <person name="Guven K."/>
            <person name="Schumann P."/>
            <person name="Klenk H.-P."/>
            <person name="Sahin N."/>
        </authorList>
    </citation>
    <scope>NUCLEOTIDE SEQUENCE [LARGE SCALE GENOMIC DNA]</scope>
    <source>
        <strain evidence="2 3">S1510</strain>
    </source>
</reference>
<feature type="region of interest" description="Disordered" evidence="1">
    <location>
        <begin position="50"/>
        <end position="107"/>
    </location>
</feature>
<dbReference type="EMBL" id="JADPUN010000170">
    <property type="protein sequence ID" value="MBF9130823.1"/>
    <property type="molecule type" value="Genomic_DNA"/>
</dbReference>
<dbReference type="RefSeq" id="WP_196202389.1">
    <property type="nucleotide sequence ID" value="NZ_JADPUN010000170.1"/>
</dbReference>
<gene>
    <name evidence="2" type="ORF">I0C86_17920</name>
</gene>